<evidence type="ECO:0000313" key="2">
    <source>
        <dbReference type="EMBL" id="PDT02183.1"/>
    </source>
</evidence>
<proteinExistence type="predicted"/>
<dbReference type="Proteomes" id="UP000220768">
    <property type="component" value="Unassembled WGS sequence"/>
</dbReference>
<gene>
    <name evidence="2" type="ORF">CO666_21795</name>
</gene>
<organism evidence="2 3">
    <name type="scientific">Rhizobium chutanense</name>
    <dbReference type="NCBI Taxonomy" id="2035448"/>
    <lineage>
        <taxon>Bacteria</taxon>
        <taxon>Pseudomonadati</taxon>
        <taxon>Pseudomonadota</taxon>
        <taxon>Alphaproteobacteria</taxon>
        <taxon>Hyphomicrobiales</taxon>
        <taxon>Rhizobiaceae</taxon>
        <taxon>Rhizobium/Agrobacterium group</taxon>
        <taxon>Rhizobium</taxon>
    </lineage>
</organism>
<protein>
    <submittedName>
        <fullName evidence="2">Uncharacterized protein</fullName>
    </submittedName>
</protein>
<evidence type="ECO:0000256" key="1">
    <source>
        <dbReference type="SAM" id="SignalP"/>
    </source>
</evidence>
<comment type="caution">
    <text evidence="2">The sequence shown here is derived from an EMBL/GenBank/DDBJ whole genome shotgun (WGS) entry which is preliminary data.</text>
</comment>
<dbReference type="RefSeq" id="WP_097614271.1">
    <property type="nucleotide sequence ID" value="NZ_NWSV01000016.1"/>
</dbReference>
<evidence type="ECO:0000313" key="3">
    <source>
        <dbReference type="Proteomes" id="UP000220768"/>
    </source>
</evidence>
<keyword evidence="3" id="KW-1185">Reference proteome</keyword>
<dbReference type="AlphaFoldDB" id="A0A2A6J8I9"/>
<feature type="chain" id="PRO_5012992484" evidence="1">
    <location>
        <begin position="22"/>
        <end position="160"/>
    </location>
</feature>
<dbReference type="EMBL" id="NWSV01000016">
    <property type="protein sequence ID" value="PDT02183.1"/>
    <property type="molecule type" value="Genomic_DNA"/>
</dbReference>
<name>A0A2A6J8I9_9HYPH</name>
<sequence length="160" mass="16933">MKFKNAIVLMAVLLSSCAASSSMRTSENELIIKTEAAPVCGDIGAMKVAEKQAAIETIKAGYDRYIILGQAGTDTTRVVQMPGSYTTTGTATVYGNTGYYSGNTVYNPGPTFVAGGHNQDLAVRMFKEGEPGSERALSARERLGPKWALIVRDGINTCAG</sequence>
<keyword evidence="1" id="KW-0732">Signal</keyword>
<reference evidence="2 3" key="1">
    <citation type="submission" date="2017-09" db="EMBL/GenBank/DDBJ databases">
        <title>Comparative genomics of rhizobia isolated from Phaseolus vulgaris in China.</title>
        <authorList>
            <person name="Tong W."/>
        </authorList>
    </citation>
    <scope>NUCLEOTIDE SEQUENCE [LARGE SCALE GENOMIC DNA]</scope>
    <source>
        <strain evidence="2 3">C5</strain>
    </source>
</reference>
<accession>A0A2A6J8I9</accession>
<dbReference type="PROSITE" id="PS51257">
    <property type="entry name" value="PROKAR_LIPOPROTEIN"/>
    <property type="match status" value="1"/>
</dbReference>
<feature type="signal peptide" evidence="1">
    <location>
        <begin position="1"/>
        <end position="21"/>
    </location>
</feature>